<sequence>MTRVGFLEGFGLGINVYESGRRGGLGVCRRSRLVLRVRNRNLDDVRLDEKEDDDDVQEGSGLGDSDVIIVSRRELLAAIFAAFGFASTILAAQRYSSIRRWSFSAFSGVLRERYPPTSGNSVALARFMMEGIKSGPIANLKNLTWINVQPPRLKDRLLLVHLWRMSDVRTMDVMTRLEKVIFGMKKELSGAVATLSVHCAKFDSERIPPFIQEAAEEMRWRHSVASDTDLSLWKSIGAEVWPTVLILSPNDHRVLVALTGDMIGRLEECLYASLSLYKKAQLQTSSFPLPKVMKPGMTWDSPLLRYPSRIAMDAKGGRLFISDSGNSRILVTTLEGRFLMQIGGAARTDPMDAEVAQHVLYSEGENEGYRDGSFQDALFKNPQGIAFNALKNELAVADTGNNCLRIANLEERSVRSVNFVSSIKDAGEVAKELTTKRMASPKPWDVSVSSGNVYISLAGSNTIWRLDPFGDMVHFCGRTGVAGRVDVESGYGGALFASPSGLCATQSSLFVVDSDSSTVREIGLGEKSVRTVVGGDSIFLGNLSAFGDRDGFGSGARLQMPMGICSTPEDKLLVADSYNNKIRSVVPAENECREFSGTGITGYRDGPKEVARFFCPTDVVYSDKLKKAYVTDKNNHQIRVIDGITGDVSTLRFFGFPDFGEAADPPSTTAPS</sequence>
<keyword evidence="3" id="KW-1185">Reference proteome</keyword>
<gene>
    <name evidence="2" type="ORF">NDN08_003361</name>
</gene>
<dbReference type="Proteomes" id="UP001157974">
    <property type="component" value="Unassembled WGS sequence"/>
</dbReference>
<organism evidence="2 3">
    <name type="scientific">Rhodosorus marinus</name>
    <dbReference type="NCBI Taxonomy" id="101924"/>
    <lineage>
        <taxon>Eukaryota</taxon>
        <taxon>Rhodophyta</taxon>
        <taxon>Stylonematophyceae</taxon>
        <taxon>Stylonematales</taxon>
        <taxon>Stylonemataceae</taxon>
        <taxon>Rhodosorus</taxon>
    </lineage>
</organism>
<dbReference type="InterPro" id="IPR001258">
    <property type="entry name" value="NHL_repeat"/>
</dbReference>
<dbReference type="EMBL" id="JAMWBK010000003">
    <property type="protein sequence ID" value="KAJ8906877.1"/>
    <property type="molecule type" value="Genomic_DNA"/>
</dbReference>
<comment type="caution">
    <text evidence="2">The sequence shown here is derived from an EMBL/GenBank/DDBJ whole genome shotgun (WGS) entry which is preliminary data.</text>
</comment>
<evidence type="ECO:0000256" key="1">
    <source>
        <dbReference type="ARBA" id="ARBA00022737"/>
    </source>
</evidence>
<proteinExistence type="predicted"/>
<evidence type="ECO:0008006" key="4">
    <source>
        <dbReference type="Google" id="ProtNLM"/>
    </source>
</evidence>
<dbReference type="SUPFAM" id="SSF75011">
    <property type="entry name" value="3-carboxy-cis,cis-mucoante lactonizing enzyme"/>
    <property type="match status" value="1"/>
</dbReference>
<reference evidence="2 3" key="1">
    <citation type="journal article" date="2023" name="Nat. Commun.">
        <title>Origin of minicircular mitochondrial genomes in red algae.</title>
        <authorList>
            <person name="Lee Y."/>
            <person name="Cho C.H."/>
            <person name="Lee Y.M."/>
            <person name="Park S.I."/>
            <person name="Yang J.H."/>
            <person name="West J.A."/>
            <person name="Bhattacharya D."/>
            <person name="Yoon H.S."/>
        </authorList>
    </citation>
    <scope>NUCLEOTIDE SEQUENCE [LARGE SCALE GENOMIC DNA]</scope>
    <source>
        <strain evidence="2 3">CCMP1338</strain>
        <tissue evidence="2">Whole cell</tissue>
    </source>
</reference>
<dbReference type="InterPro" id="IPR011042">
    <property type="entry name" value="6-blade_b-propeller_TolB-like"/>
</dbReference>
<accession>A0AAV8V0J9</accession>
<keyword evidence="1" id="KW-0677">Repeat</keyword>
<dbReference type="PANTHER" id="PTHR46388:SF2">
    <property type="entry name" value="NHL REPEAT-CONTAINING PROTEIN 2"/>
    <property type="match status" value="1"/>
</dbReference>
<dbReference type="PANTHER" id="PTHR46388">
    <property type="entry name" value="NHL REPEAT-CONTAINING PROTEIN 2"/>
    <property type="match status" value="1"/>
</dbReference>
<evidence type="ECO:0000313" key="2">
    <source>
        <dbReference type="EMBL" id="KAJ8906877.1"/>
    </source>
</evidence>
<dbReference type="Gene3D" id="3.40.30.10">
    <property type="entry name" value="Glutaredoxin"/>
    <property type="match status" value="1"/>
</dbReference>
<name>A0AAV8V0J9_9RHOD</name>
<dbReference type="Pfam" id="PF01436">
    <property type="entry name" value="NHL"/>
    <property type="match status" value="1"/>
</dbReference>
<evidence type="ECO:0000313" key="3">
    <source>
        <dbReference type="Proteomes" id="UP001157974"/>
    </source>
</evidence>
<protein>
    <recommendedName>
        <fullName evidence="4">SMP-30/Gluconolactonase/LRE-like region domain-containing protein</fullName>
    </recommendedName>
</protein>
<dbReference type="Gene3D" id="2.120.10.30">
    <property type="entry name" value="TolB, C-terminal domain"/>
    <property type="match status" value="2"/>
</dbReference>
<dbReference type="AlphaFoldDB" id="A0AAV8V0J9"/>
<dbReference type="Gene3D" id="2.40.10.500">
    <property type="match status" value="1"/>
</dbReference>